<dbReference type="RefSeq" id="WP_145433933.1">
    <property type="nucleotide sequence ID" value="NZ_CP036339.1"/>
</dbReference>
<organism evidence="4 5">
    <name type="scientific">Lacipirellula limnantheis</name>
    <dbReference type="NCBI Taxonomy" id="2528024"/>
    <lineage>
        <taxon>Bacteria</taxon>
        <taxon>Pseudomonadati</taxon>
        <taxon>Planctomycetota</taxon>
        <taxon>Planctomycetia</taxon>
        <taxon>Pirellulales</taxon>
        <taxon>Lacipirellulaceae</taxon>
        <taxon>Lacipirellula</taxon>
    </lineage>
</organism>
<evidence type="ECO:0000313" key="5">
    <source>
        <dbReference type="Proteomes" id="UP000317909"/>
    </source>
</evidence>
<evidence type="ECO:0000259" key="2">
    <source>
        <dbReference type="Pfam" id="PF07589"/>
    </source>
</evidence>
<dbReference type="Pfam" id="PF07589">
    <property type="entry name" value="PEP-CTERM"/>
    <property type="match status" value="1"/>
</dbReference>
<dbReference type="InterPro" id="IPR013424">
    <property type="entry name" value="Ice-binding_C"/>
</dbReference>
<feature type="domain" description="Ice-binding protein C-terminal" evidence="2">
    <location>
        <begin position="330"/>
        <end position="352"/>
    </location>
</feature>
<feature type="signal peptide" evidence="1">
    <location>
        <begin position="1"/>
        <end position="27"/>
    </location>
</feature>
<dbReference type="NCBIfam" id="TIGR02595">
    <property type="entry name" value="PEP_CTERM"/>
    <property type="match status" value="1"/>
</dbReference>
<keyword evidence="1" id="KW-0732">Signal</keyword>
<dbReference type="OrthoDB" id="247108at2"/>
<dbReference type="KEGG" id="llh:I41_33430"/>
<reference evidence="4 5" key="1">
    <citation type="submission" date="2019-02" db="EMBL/GenBank/DDBJ databases">
        <title>Deep-cultivation of Planctomycetes and their phenomic and genomic characterization uncovers novel biology.</title>
        <authorList>
            <person name="Wiegand S."/>
            <person name="Jogler M."/>
            <person name="Boedeker C."/>
            <person name="Pinto D."/>
            <person name="Vollmers J."/>
            <person name="Rivas-Marin E."/>
            <person name="Kohn T."/>
            <person name="Peeters S.H."/>
            <person name="Heuer A."/>
            <person name="Rast P."/>
            <person name="Oberbeckmann S."/>
            <person name="Bunk B."/>
            <person name="Jeske O."/>
            <person name="Meyerdierks A."/>
            <person name="Storesund J.E."/>
            <person name="Kallscheuer N."/>
            <person name="Luecker S."/>
            <person name="Lage O.M."/>
            <person name="Pohl T."/>
            <person name="Merkel B.J."/>
            <person name="Hornburger P."/>
            <person name="Mueller R.-W."/>
            <person name="Bruemmer F."/>
            <person name="Labrenz M."/>
            <person name="Spormann A.M."/>
            <person name="Op den Camp H."/>
            <person name="Overmann J."/>
            <person name="Amann R."/>
            <person name="Jetten M.S.M."/>
            <person name="Mascher T."/>
            <person name="Medema M.H."/>
            <person name="Devos D.P."/>
            <person name="Kaster A.-K."/>
            <person name="Ovreas L."/>
            <person name="Rohde M."/>
            <person name="Galperin M.Y."/>
            <person name="Jogler C."/>
        </authorList>
    </citation>
    <scope>NUCLEOTIDE SEQUENCE [LARGE SCALE GENOMIC DNA]</scope>
    <source>
        <strain evidence="4 5">I41</strain>
    </source>
</reference>
<name>A0A517U0I5_9BACT</name>
<feature type="domain" description="DUF7901" evidence="3">
    <location>
        <begin position="76"/>
        <end position="240"/>
    </location>
</feature>
<protein>
    <submittedName>
        <fullName evidence="4">Uncharacterized protein</fullName>
    </submittedName>
</protein>
<feature type="chain" id="PRO_5022109096" evidence="1">
    <location>
        <begin position="28"/>
        <end position="354"/>
    </location>
</feature>
<dbReference type="Proteomes" id="UP000317909">
    <property type="component" value="Chromosome"/>
</dbReference>
<accession>A0A517U0I5</accession>
<dbReference type="EMBL" id="CP036339">
    <property type="protein sequence ID" value="QDT74148.1"/>
    <property type="molecule type" value="Genomic_DNA"/>
</dbReference>
<dbReference type="Pfam" id="PF25470">
    <property type="entry name" value="DUF7901"/>
    <property type="match status" value="1"/>
</dbReference>
<evidence type="ECO:0000256" key="1">
    <source>
        <dbReference type="SAM" id="SignalP"/>
    </source>
</evidence>
<gene>
    <name evidence="4" type="ORF">I41_33430</name>
</gene>
<proteinExistence type="predicted"/>
<dbReference type="AlphaFoldDB" id="A0A517U0I5"/>
<evidence type="ECO:0000259" key="3">
    <source>
        <dbReference type="Pfam" id="PF25470"/>
    </source>
</evidence>
<dbReference type="InterPro" id="IPR057223">
    <property type="entry name" value="DUF7901"/>
</dbReference>
<keyword evidence="5" id="KW-1185">Reference proteome</keyword>
<sequence length="354" mass="38136" precursor="true">MNATKTRLCYALALAVGALASPQQASADPLPGRDLLKFTQKPMIATAIPDNNGTVGIYQGHDDLSTAYGFTQQPGAIPPVYQGKFMADDFADNLTSPVVHVKWWGSYKNDYIDPQMPVNKFLISFESDVPQGPNTPFSHPGSPLLNQVVTRGALAPGSGTFTEKVIRGPDPLLNESLYEYNAELHLNLDFPEKKDTVYWLKIVAMVDVLPGFQFPPGNPNASPIPVTQWGWHNRDYTLQDPLASPNVAPGETIVGQVGAGTPVWHFQDDSVAGDVRILPTTAGYLSPQIDQQNMLPQKYVDFADGPGGGTAAFPPISTFSKDLAFELYTTVPEPTGMALLAIGGLGIALRRKAG</sequence>
<evidence type="ECO:0000313" key="4">
    <source>
        <dbReference type="EMBL" id="QDT74148.1"/>
    </source>
</evidence>